<dbReference type="STRING" id="253628.A0A0D2A438"/>
<sequence>MGLKRKRSSEDTSSPSSLSVSSFASSSPSPSPWQPAPSRTDVDAQMELCFPVSKPFRHMDDHEGRTRKRWRSRPNEDAIHEHTIQKLFDAQRQRPHAEPVPSSLVPSLPSRPPQRSTLHEFWNIRRPQPIFATPAALEETPSLLCDDCDRALALSDVADQTLLEPRDLFSCLACGKAVCDFCAVNVDGRRCLDCVHDCRA</sequence>
<dbReference type="VEuPathDB" id="FungiDB:PV09_07034"/>
<gene>
    <name evidence="2" type="ORF">PV09_07034</name>
</gene>
<feature type="region of interest" description="Disordered" evidence="1">
    <location>
        <begin position="1"/>
        <end position="75"/>
    </location>
</feature>
<evidence type="ECO:0000313" key="3">
    <source>
        <dbReference type="Proteomes" id="UP000053259"/>
    </source>
</evidence>
<dbReference type="HOGENOM" id="CLU_078568_1_0_1"/>
<proteinExistence type="predicted"/>
<dbReference type="EMBL" id="KN847554">
    <property type="protein sequence ID" value="KIW01558.1"/>
    <property type="molecule type" value="Genomic_DNA"/>
</dbReference>
<name>A0A0D2A438_9PEZI</name>
<dbReference type="OrthoDB" id="5336357at2759"/>
<dbReference type="AlphaFoldDB" id="A0A0D2A438"/>
<dbReference type="InParanoid" id="A0A0D2A438"/>
<protein>
    <submittedName>
        <fullName evidence="2">Uncharacterized protein</fullName>
    </submittedName>
</protein>
<reference evidence="2 3" key="1">
    <citation type="submission" date="2015-01" db="EMBL/GenBank/DDBJ databases">
        <title>The Genome Sequence of Ochroconis gallopava CBS43764.</title>
        <authorList>
            <consortium name="The Broad Institute Genomics Platform"/>
            <person name="Cuomo C."/>
            <person name="de Hoog S."/>
            <person name="Gorbushina A."/>
            <person name="Stielow B."/>
            <person name="Teixiera M."/>
            <person name="Abouelleil A."/>
            <person name="Chapman S.B."/>
            <person name="Priest M."/>
            <person name="Young S.K."/>
            <person name="Wortman J."/>
            <person name="Nusbaum C."/>
            <person name="Birren B."/>
        </authorList>
    </citation>
    <scope>NUCLEOTIDE SEQUENCE [LARGE SCALE GENOMIC DNA]</scope>
    <source>
        <strain evidence="2 3">CBS 43764</strain>
    </source>
</reference>
<accession>A0A0D2A438</accession>
<dbReference type="Proteomes" id="UP000053259">
    <property type="component" value="Unassembled WGS sequence"/>
</dbReference>
<feature type="compositionally biased region" description="Low complexity" evidence="1">
    <location>
        <begin position="99"/>
        <end position="112"/>
    </location>
</feature>
<feature type="compositionally biased region" description="Low complexity" evidence="1">
    <location>
        <begin position="11"/>
        <end position="28"/>
    </location>
</feature>
<evidence type="ECO:0000313" key="2">
    <source>
        <dbReference type="EMBL" id="KIW01558.1"/>
    </source>
</evidence>
<evidence type="ECO:0000256" key="1">
    <source>
        <dbReference type="SAM" id="MobiDB-lite"/>
    </source>
</evidence>
<dbReference type="GeneID" id="27315007"/>
<keyword evidence="3" id="KW-1185">Reference proteome</keyword>
<organism evidence="2 3">
    <name type="scientific">Verruconis gallopava</name>
    <dbReference type="NCBI Taxonomy" id="253628"/>
    <lineage>
        <taxon>Eukaryota</taxon>
        <taxon>Fungi</taxon>
        <taxon>Dikarya</taxon>
        <taxon>Ascomycota</taxon>
        <taxon>Pezizomycotina</taxon>
        <taxon>Dothideomycetes</taxon>
        <taxon>Pleosporomycetidae</taxon>
        <taxon>Venturiales</taxon>
        <taxon>Sympoventuriaceae</taxon>
        <taxon>Verruconis</taxon>
    </lineage>
</organism>
<feature type="region of interest" description="Disordered" evidence="1">
    <location>
        <begin position="90"/>
        <end position="112"/>
    </location>
</feature>
<dbReference type="RefSeq" id="XP_016211427.1">
    <property type="nucleotide sequence ID" value="XM_016360750.1"/>
</dbReference>